<comment type="caution">
    <text evidence="2">The sequence shown here is derived from an EMBL/GenBank/DDBJ whole genome shotgun (WGS) entry which is preliminary data.</text>
</comment>
<evidence type="ECO:0000313" key="3">
    <source>
        <dbReference type="Proteomes" id="UP001362999"/>
    </source>
</evidence>
<protein>
    <recommendedName>
        <fullName evidence="4">Secreted protein</fullName>
    </recommendedName>
</protein>
<evidence type="ECO:0000256" key="1">
    <source>
        <dbReference type="SAM" id="SignalP"/>
    </source>
</evidence>
<accession>A0AAW0BRA5</accession>
<keyword evidence="1" id="KW-0732">Signal</keyword>
<evidence type="ECO:0008006" key="4">
    <source>
        <dbReference type="Google" id="ProtNLM"/>
    </source>
</evidence>
<keyword evidence="3" id="KW-1185">Reference proteome</keyword>
<feature type="signal peptide" evidence="1">
    <location>
        <begin position="1"/>
        <end position="24"/>
    </location>
</feature>
<reference evidence="2 3" key="1">
    <citation type="journal article" date="2024" name="J Genomics">
        <title>Draft genome sequencing and assembly of Favolaschia claudopus CIRM-BRFM 2984 isolated from oak limbs.</title>
        <authorList>
            <person name="Navarro D."/>
            <person name="Drula E."/>
            <person name="Chaduli D."/>
            <person name="Cazenave R."/>
            <person name="Ahrendt S."/>
            <person name="Wang J."/>
            <person name="Lipzen A."/>
            <person name="Daum C."/>
            <person name="Barry K."/>
            <person name="Grigoriev I.V."/>
            <person name="Favel A."/>
            <person name="Rosso M.N."/>
            <person name="Martin F."/>
        </authorList>
    </citation>
    <scope>NUCLEOTIDE SEQUENCE [LARGE SCALE GENOMIC DNA]</scope>
    <source>
        <strain evidence="2 3">CIRM-BRFM 2984</strain>
    </source>
</reference>
<sequence length="126" mass="13244">MKLNPSLVSVVVLASVFTPGPAYGTPFTNATLDTRQCAPAAVSCDGRACCAGLFCSLTAPRVCSQCIGSAGICSGIPCCVGLSCGLKTRVRTHTLPVLIPCLGVYFRVLSHLDLWSMYPSGTRRMQ</sequence>
<proteinExistence type="predicted"/>
<dbReference type="Proteomes" id="UP001362999">
    <property type="component" value="Unassembled WGS sequence"/>
</dbReference>
<dbReference type="AlphaFoldDB" id="A0AAW0BRA5"/>
<evidence type="ECO:0000313" key="2">
    <source>
        <dbReference type="EMBL" id="KAK7028663.1"/>
    </source>
</evidence>
<name>A0AAW0BRA5_9AGAR</name>
<gene>
    <name evidence="2" type="ORF">R3P38DRAFT_933896</name>
</gene>
<organism evidence="2 3">
    <name type="scientific">Favolaschia claudopus</name>
    <dbReference type="NCBI Taxonomy" id="2862362"/>
    <lineage>
        <taxon>Eukaryota</taxon>
        <taxon>Fungi</taxon>
        <taxon>Dikarya</taxon>
        <taxon>Basidiomycota</taxon>
        <taxon>Agaricomycotina</taxon>
        <taxon>Agaricomycetes</taxon>
        <taxon>Agaricomycetidae</taxon>
        <taxon>Agaricales</taxon>
        <taxon>Marasmiineae</taxon>
        <taxon>Mycenaceae</taxon>
        <taxon>Favolaschia</taxon>
    </lineage>
</organism>
<dbReference type="EMBL" id="JAWWNJ010000028">
    <property type="protein sequence ID" value="KAK7028663.1"/>
    <property type="molecule type" value="Genomic_DNA"/>
</dbReference>
<feature type="chain" id="PRO_5043586727" description="Secreted protein" evidence="1">
    <location>
        <begin position="25"/>
        <end position="126"/>
    </location>
</feature>